<dbReference type="Pfam" id="PF01966">
    <property type="entry name" value="HD"/>
    <property type="match status" value="1"/>
</dbReference>
<dbReference type="InterPro" id="IPR003607">
    <property type="entry name" value="HD/PDEase_dom"/>
</dbReference>
<gene>
    <name evidence="2" type="ORF">DSCO28_15090</name>
</gene>
<dbReference type="AlphaFoldDB" id="A0A5K7ZRA5"/>
<dbReference type="Gene3D" id="1.10.3210.10">
    <property type="entry name" value="Hypothetical protein af1432"/>
    <property type="match status" value="1"/>
</dbReference>
<evidence type="ECO:0000259" key="1">
    <source>
        <dbReference type="PROSITE" id="PS51831"/>
    </source>
</evidence>
<protein>
    <submittedName>
        <fullName evidence="2">HDIG domain-containing protein</fullName>
    </submittedName>
</protein>
<dbReference type="PROSITE" id="PS51831">
    <property type="entry name" value="HD"/>
    <property type="match status" value="1"/>
</dbReference>
<name>A0A5K7ZRA5_9BACT</name>
<dbReference type="SUPFAM" id="SSF109604">
    <property type="entry name" value="HD-domain/PDEase-like"/>
    <property type="match status" value="1"/>
</dbReference>
<sequence>MNEKDVARRKFVAIAQPLLDHPSILMLKDINHHLGKSRLEHVLDVAWWSFLIARSLSLDEDATVRGALLHDLFYYDWLHEGPRLHGFRHPTIALKNARQITPLSKKEEDIIKKHMWPLTVIPPCYKESLVVSLVDKLCSAGDYICLKKPKKPHTSTSNTPGQN</sequence>
<proteinExistence type="predicted"/>
<evidence type="ECO:0000313" key="2">
    <source>
        <dbReference type="EMBL" id="BBO80943.1"/>
    </source>
</evidence>
<dbReference type="EMBL" id="AP021876">
    <property type="protein sequence ID" value="BBO80943.1"/>
    <property type="molecule type" value="Genomic_DNA"/>
</dbReference>
<evidence type="ECO:0000313" key="3">
    <source>
        <dbReference type="Proteomes" id="UP000425960"/>
    </source>
</evidence>
<accession>A0A5K7ZRA5</accession>
<dbReference type="CDD" id="cd00077">
    <property type="entry name" value="HDc"/>
    <property type="match status" value="1"/>
</dbReference>
<dbReference type="KEGG" id="dov:DSCO28_15090"/>
<reference evidence="2 3" key="1">
    <citation type="submission" date="2019-11" db="EMBL/GenBank/DDBJ databases">
        <title>Comparative genomics of hydrocarbon-degrading Desulfosarcina strains.</title>
        <authorList>
            <person name="Watanabe M."/>
            <person name="Kojima H."/>
            <person name="Fukui M."/>
        </authorList>
    </citation>
    <scope>NUCLEOTIDE SEQUENCE [LARGE SCALE GENOMIC DNA]</scope>
    <source>
        <strain evidence="2 3">28bB2T</strain>
    </source>
</reference>
<dbReference type="Proteomes" id="UP000425960">
    <property type="component" value="Chromosome"/>
</dbReference>
<feature type="domain" description="HD" evidence="1">
    <location>
        <begin position="38"/>
        <end position="140"/>
    </location>
</feature>
<dbReference type="InterPro" id="IPR006674">
    <property type="entry name" value="HD_domain"/>
</dbReference>
<organism evidence="2 3">
    <name type="scientific">Desulfosarcina ovata subsp. sediminis</name>
    <dbReference type="NCBI Taxonomy" id="885957"/>
    <lineage>
        <taxon>Bacteria</taxon>
        <taxon>Pseudomonadati</taxon>
        <taxon>Thermodesulfobacteriota</taxon>
        <taxon>Desulfobacteria</taxon>
        <taxon>Desulfobacterales</taxon>
        <taxon>Desulfosarcinaceae</taxon>
        <taxon>Desulfosarcina</taxon>
    </lineage>
</organism>